<proteinExistence type="predicted"/>
<evidence type="ECO:0000313" key="3">
    <source>
        <dbReference type="Proteomes" id="UP001318682"/>
    </source>
</evidence>
<feature type="domain" description="Transposase IS30-like HTH" evidence="1">
    <location>
        <begin position="5"/>
        <end position="47"/>
    </location>
</feature>
<keyword evidence="3" id="KW-1185">Reference proteome</keyword>
<evidence type="ECO:0000259" key="1">
    <source>
        <dbReference type="Pfam" id="PF13936"/>
    </source>
</evidence>
<dbReference type="Pfam" id="PF13936">
    <property type="entry name" value="HTH_38"/>
    <property type="match status" value="1"/>
</dbReference>
<accession>A0ABZ2BYQ1</accession>
<gene>
    <name evidence="2" type="ORF">ROLI_043330</name>
</gene>
<reference evidence="3" key="2">
    <citation type="submission" date="2024-01" db="EMBL/GenBank/DDBJ databases">
        <title>Roseobacter fucihabitans sp. nov., isolated from the brown alga Fucus spiralis.</title>
        <authorList>
            <person name="Hahnke S."/>
            <person name="Berger M."/>
            <person name="Schlingloff A."/>
            <person name="Athale I."/>
            <person name="Neumann-Schaal M."/>
            <person name="Adenaya A."/>
            <person name="Poehlein A."/>
            <person name="Daniel R."/>
            <person name="Pertersen J."/>
            <person name="Brinkhoff T."/>
        </authorList>
    </citation>
    <scope>NUCLEOTIDE SEQUENCE [LARGE SCALE GENOMIC DNA]</scope>
    <source>
        <strain evidence="3">B14</strain>
    </source>
</reference>
<organism evidence="2 3">
    <name type="scientific">Roseobacter fucihabitans</name>
    <dbReference type="NCBI Taxonomy" id="1537242"/>
    <lineage>
        <taxon>Bacteria</taxon>
        <taxon>Pseudomonadati</taxon>
        <taxon>Pseudomonadota</taxon>
        <taxon>Alphaproteobacteria</taxon>
        <taxon>Rhodobacterales</taxon>
        <taxon>Roseobacteraceae</taxon>
        <taxon>Roseobacter</taxon>
    </lineage>
</organism>
<name>A0ABZ2BYQ1_9RHOB</name>
<reference evidence="2 3" key="1">
    <citation type="submission" date="2015-07" db="EMBL/GenBank/DDBJ databases">
        <authorList>
            <person name="Voget S."/>
            <person name="Dogs M."/>
            <person name="Brinkhoff T.H."/>
            <person name="Daniel R."/>
        </authorList>
    </citation>
    <scope>NUCLEOTIDE SEQUENCE [LARGE SCALE GENOMIC DNA]</scope>
    <source>
        <strain evidence="2 3">B14</strain>
    </source>
</reference>
<dbReference type="Proteomes" id="UP001318682">
    <property type="component" value="Chromosome"/>
</dbReference>
<dbReference type="EMBL" id="CP143423">
    <property type="protein sequence ID" value="WVX51232.1"/>
    <property type="molecule type" value="Genomic_DNA"/>
</dbReference>
<dbReference type="RefSeq" id="WP_187428422.1">
    <property type="nucleotide sequence ID" value="NZ_CP143423.1"/>
</dbReference>
<sequence>MGATYAQLSITERRKTERWRHARVPVNEMARVLKRYRATIYHDIKRNGYTNESMPEYAGYDGDAAHQMMARRHARERKLIKCRELCKDVIGG</sequence>
<evidence type="ECO:0000313" key="2">
    <source>
        <dbReference type="EMBL" id="WVX51232.1"/>
    </source>
</evidence>
<protein>
    <recommendedName>
        <fullName evidence="1">Transposase IS30-like HTH domain-containing protein</fullName>
    </recommendedName>
</protein>
<dbReference type="InterPro" id="IPR025246">
    <property type="entry name" value="IS30-like_HTH"/>
</dbReference>